<evidence type="ECO:0000256" key="1">
    <source>
        <dbReference type="SAM" id="MobiDB-lite"/>
    </source>
</evidence>
<organism evidence="2 3">
    <name type="scientific">Methanoregula formicica (strain DSM 22288 / NBRC 105244 / SMSP)</name>
    <dbReference type="NCBI Taxonomy" id="593750"/>
    <lineage>
        <taxon>Archaea</taxon>
        <taxon>Methanobacteriati</taxon>
        <taxon>Methanobacteriota</taxon>
        <taxon>Stenosarchaea group</taxon>
        <taxon>Methanomicrobia</taxon>
        <taxon>Methanomicrobiales</taxon>
        <taxon>Methanoregulaceae</taxon>
        <taxon>Methanoregula</taxon>
    </lineage>
</organism>
<proteinExistence type="predicted"/>
<keyword evidence="3" id="KW-1185">Reference proteome</keyword>
<protein>
    <submittedName>
        <fullName evidence="2">Uncharacterized protein</fullName>
    </submittedName>
</protein>
<reference evidence="2 3" key="2">
    <citation type="journal article" date="2014" name="Genome Announc.">
        <title>Complete Genome Sequence of Methanoregula formicica SMSPT, a Mesophilic Hydrogenotrophic Methanogen Isolated from a Methanogenic Upflow Anaerobic Sludge Blanket Reactor.</title>
        <authorList>
            <person name="Yamamoto K."/>
            <person name="Tamaki H."/>
            <person name="Cadillo-Quiroz H."/>
            <person name="Imachi H."/>
            <person name="Kyrpides N."/>
            <person name="Woyke T."/>
            <person name="Goodwin L."/>
            <person name="Zinder S.H."/>
            <person name="Kamagata Y."/>
            <person name="Liu W.T."/>
        </authorList>
    </citation>
    <scope>NUCLEOTIDE SEQUENCE [LARGE SCALE GENOMIC DNA]</scope>
    <source>
        <strain evidence="3">DSM 22288 / NBRC 105244 / SMSP</strain>
    </source>
</reference>
<gene>
    <name evidence="2" type="ordered locus">Metfor_1267</name>
</gene>
<dbReference type="Proteomes" id="UP000010824">
    <property type="component" value="Chromosome"/>
</dbReference>
<accession>L0HGW2</accession>
<dbReference type="HOGENOM" id="CLU_2784074_0_0_2"/>
<evidence type="ECO:0000313" key="3">
    <source>
        <dbReference type="Proteomes" id="UP000010824"/>
    </source>
</evidence>
<dbReference type="EMBL" id="CP003167">
    <property type="protein sequence ID" value="AGB02309.1"/>
    <property type="molecule type" value="Genomic_DNA"/>
</dbReference>
<feature type="region of interest" description="Disordered" evidence="1">
    <location>
        <begin position="1"/>
        <end position="35"/>
    </location>
</feature>
<dbReference type="RefSeq" id="WP_015285272.1">
    <property type="nucleotide sequence ID" value="NC_019943.1"/>
</dbReference>
<dbReference type="AlphaFoldDB" id="L0HGW2"/>
<sequence>MTSQDNPAPGTHLPPAHQNAREGSPAGTRARPHRMPAMGWIREIAPSENWRTTTIVSRHRDSSLSPAP</sequence>
<dbReference type="GeneID" id="14310580"/>
<reference evidence="3" key="1">
    <citation type="submission" date="2011-12" db="EMBL/GenBank/DDBJ databases">
        <title>Complete sequence of Methanoregula formicicum SMSP.</title>
        <authorList>
            <person name="Lucas S."/>
            <person name="Han J."/>
            <person name="Lapidus A."/>
            <person name="Cheng J.-F."/>
            <person name="Goodwin L."/>
            <person name="Pitluck S."/>
            <person name="Peters L."/>
            <person name="Ovchinnikova G."/>
            <person name="Teshima H."/>
            <person name="Detter J.C."/>
            <person name="Han C."/>
            <person name="Tapia R."/>
            <person name="Land M."/>
            <person name="Hauser L."/>
            <person name="Kyrpides N."/>
            <person name="Ivanova N."/>
            <person name="Pagani I."/>
            <person name="Imachi H."/>
            <person name="Tamaki H."/>
            <person name="Sekiguchi Y."/>
            <person name="Kamagata Y."/>
            <person name="Cadillo-Quiroz H."/>
            <person name="Zinder S."/>
            <person name="Liu W.-T."/>
            <person name="Woyke T."/>
        </authorList>
    </citation>
    <scope>NUCLEOTIDE SEQUENCE [LARGE SCALE GENOMIC DNA]</scope>
    <source>
        <strain evidence="3">DSM 22288 / NBRC 105244 / SMSP</strain>
    </source>
</reference>
<dbReference type="KEGG" id="mfo:Metfor_1267"/>
<evidence type="ECO:0000313" key="2">
    <source>
        <dbReference type="EMBL" id="AGB02309.1"/>
    </source>
</evidence>
<feature type="region of interest" description="Disordered" evidence="1">
    <location>
        <begin position="48"/>
        <end position="68"/>
    </location>
</feature>
<name>L0HGW2_METFS</name>
<dbReference type="InParanoid" id="L0HGW2"/>